<dbReference type="KEGG" id="phet:94290426"/>
<comment type="caution">
    <text evidence="2">The sequence shown here is derived from an EMBL/GenBank/DDBJ whole genome shotgun (WGS) entry which is preliminary data.</text>
</comment>
<organism evidence="2 3">
    <name type="scientific">Porcisia hertigi</name>
    <dbReference type="NCBI Taxonomy" id="2761500"/>
    <lineage>
        <taxon>Eukaryota</taxon>
        <taxon>Discoba</taxon>
        <taxon>Euglenozoa</taxon>
        <taxon>Kinetoplastea</taxon>
        <taxon>Metakinetoplastina</taxon>
        <taxon>Trypanosomatida</taxon>
        <taxon>Trypanosomatidae</taxon>
        <taxon>Leishmaniinae</taxon>
        <taxon>Porcisia</taxon>
    </lineage>
</organism>
<proteinExistence type="predicted"/>
<dbReference type="Proteomes" id="UP000674318">
    <property type="component" value="Unassembled WGS sequence"/>
</dbReference>
<protein>
    <submittedName>
        <fullName evidence="2">Uncharacterized protein</fullName>
    </submittedName>
</protein>
<name>A0A836IGE9_9TRYP</name>
<feature type="region of interest" description="Disordered" evidence="1">
    <location>
        <begin position="229"/>
        <end position="251"/>
    </location>
</feature>
<accession>A0A836IGE9</accession>
<feature type="compositionally biased region" description="Polar residues" evidence="1">
    <location>
        <begin position="806"/>
        <end position="815"/>
    </location>
</feature>
<feature type="region of interest" description="Disordered" evidence="1">
    <location>
        <begin position="327"/>
        <end position="346"/>
    </location>
</feature>
<keyword evidence="3" id="KW-1185">Reference proteome</keyword>
<sequence>MPNVSTSHSVLAEESASYAGVGPHAKLYRDPLLMQPLCSSPPHEHPGERGHRASSVAALLTLVPMPQDETTALSSECLSPTTVNRVPVPRPVMYKPSGAHEIRGVTSPVATPNGSPTGVNSAVATRWVAQRHGLLYDPPLSFATVPGGGSCGDSPRCHPERCEGSTTTANARTTEQIRERPSDASRPAPFPLPPESTANVSTPTTSGAGVAVATTRHLDVSNYFSGGTAPYSTTGSANGDREAQPGTGEGLRRAVSCDTLVSVGSSRSKPVLTPAVHGPTGVSGAASGTASNTTTSVTYTRRNVCLGALDLHGNLVTSLPSLLVQMSQPAGDHEEGDQPETRLGAASPHSFTQQLHQRNTLSMQNLMAHTQQVGEMAPEDKVKRFHAKPDGGLLGMHHRIKGTVIQRPRCAYTKPCKLRVASSAAYAPPTSITSAAATAAASRSQVGSLKDVLQECNFLSLNDVVSAIADTHVHELREARQRLSSAHGDSKYSDSLSTSMVTNPSSANVLPSNGAPLLSTGDESAATAGCPLGCALSAASWRPAALRLEPPAAGTSSARGIDSGECRSASVSTDNTCPPALYLSMRSLDTQQVLTLAAAITEASLNLDRNTEVSFAGSTAAAVVSPPPLSGTSRARLSGGDSETFAIANTSEAGVDSVSEAPVHTCDPLERKVLRQQFNGEMDGALGHERGESSEDGSGNAMFSSGRKAKAFVPSLRASTAAEGRCPATAFSSEPLRGGRHLASWKGLWMEEETTNKSSSPHTAGVIGTMSPQISTWVLLQPERKSCSPDKVDRGGGVGEQGETGISSATLSRAPSQEVKITAEGTIPVAARLPEIKSIALLPFDDELHTVSQLRQWARSIARLEQLQPSTDTEVTT</sequence>
<evidence type="ECO:0000313" key="3">
    <source>
        <dbReference type="Proteomes" id="UP000674318"/>
    </source>
</evidence>
<dbReference type="OrthoDB" id="266308at2759"/>
<reference evidence="2 3" key="1">
    <citation type="submission" date="2021-02" db="EMBL/GenBank/DDBJ databases">
        <title>Porcisia hertigi Genome sequencing and assembly.</title>
        <authorList>
            <person name="Almutairi H."/>
            <person name="Gatherer D."/>
        </authorList>
    </citation>
    <scope>NUCLEOTIDE SEQUENCE [LARGE SCALE GENOMIC DNA]</scope>
    <source>
        <strain evidence="2 3">C119</strain>
    </source>
</reference>
<evidence type="ECO:0000313" key="2">
    <source>
        <dbReference type="EMBL" id="KAG5504917.1"/>
    </source>
</evidence>
<dbReference type="GeneID" id="94290426"/>
<feature type="compositionally biased region" description="Polar residues" evidence="1">
    <location>
        <begin position="164"/>
        <end position="174"/>
    </location>
</feature>
<feature type="region of interest" description="Disordered" evidence="1">
    <location>
        <begin position="480"/>
        <end position="504"/>
    </location>
</feature>
<feature type="region of interest" description="Disordered" evidence="1">
    <location>
        <begin position="786"/>
        <end position="817"/>
    </location>
</feature>
<feature type="compositionally biased region" description="Low complexity" evidence="1">
    <location>
        <begin position="280"/>
        <end position="293"/>
    </location>
</feature>
<gene>
    <name evidence="2" type="ORF">JKF63_04363</name>
</gene>
<dbReference type="EMBL" id="JAFJZO010000022">
    <property type="protein sequence ID" value="KAG5504917.1"/>
    <property type="molecule type" value="Genomic_DNA"/>
</dbReference>
<dbReference type="AlphaFoldDB" id="A0A836IGE9"/>
<feature type="region of interest" description="Disordered" evidence="1">
    <location>
        <begin position="147"/>
        <end position="207"/>
    </location>
</feature>
<feature type="region of interest" description="Disordered" evidence="1">
    <location>
        <begin position="268"/>
        <end position="293"/>
    </location>
</feature>
<dbReference type="RefSeq" id="XP_067757178.1">
    <property type="nucleotide sequence ID" value="XM_067900349.1"/>
</dbReference>
<evidence type="ECO:0000256" key="1">
    <source>
        <dbReference type="SAM" id="MobiDB-lite"/>
    </source>
</evidence>
<feature type="compositionally biased region" description="Polar residues" evidence="1">
    <location>
        <begin position="493"/>
        <end position="504"/>
    </location>
</feature>
<feature type="region of interest" description="Disordered" evidence="1">
    <location>
        <begin position="683"/>
        <end position="703"/>
    </location>
</feature>